<evidence type="ECO:0000313" key="4">
    <source>
        <dbReference type="Proteomes" id="UP000288805"/>
    </source>
</evidence>
<dbReference type="Pfam" id="PF16916">
    <property type="entry name" value="ZT_dimer"/>
    <property type="match status" value="1"/>
</dbReference>
<dbReference type="InterPro" id="IPR002524">
    <property type="entry name" value="Cation_efflux"/>
</dbReference>
<evidence type="ECO:0000313" key="3">
    <source>
        <dbReference type="EMBL" id="RVX20498.1"/>
    </source>
</evidence>
<dbReference type="PANTHER" id="PTHR43840:SF15">
    <property type="entry name" value="MITOCHONDRIAL METAL TRANSPORTER 1-RELATED"/>
    <property type="match status" value="1"/>
</dbReference>
<proteinExistence type="predicted"/>
<evidence type="ECO:0000256" key="1">
    <source>
        <dbReference type="ARBA" id="ARBA00022448"/>
    </source>
</evidence>
<dbReference type="AlphaFoldDB" id="A0A438KH30"/>
<dbReference type="GO" id="GO:0008324">
    <property type="term" value="F:monoatomic cation transmembrane transporter activity"/>
    <property type="evidence" value="ECO:0007669"/>
    <property type="project" value="InterPro"/>
</dbReference>
<dbReference type="SUPFAM" id="SSF160240">
    <property type="entry name" value="Cation efflux protein cytoplasmic domain-like"/>
    <property type="match status" value="1"/>
</dbReference>
<dbReference type="InterPro" id="IPR027470">
    <property type="entry name" value="Cation_efflux_CTD"/>
</dbReference>
<protein>
    <submittedName>
        <fullName evidence="3">Metal tolerance protein C1</fullName>
    </submittedName>
</protein>
<dbReference type="NCBIfam" id="TIGR01297">
    <property type="entry name" value="CDF"/>
    <property type="match status" value="1"/>
</dbReference>
<dbReference type="GO" id="GO:0016020">
    <property type="term" value="C:membrane"/>
    <property type="evidence" value="ECO:0007669"/>
    <property type="project" value="UniProtKB-SubCell"/>
</dbReference>
<dbReference type="Gene3D" id="3.30.70.1350">
    <property type="entry name" value="Cation efflux protein, cytoplasmic domain"/>
    <property type="match status" value="1"/>
</dbReference>
<gene>
    <name evidence="3" type="primary">MTPC1_1</name>
    <name evidence="3" type="ORF">CK203_002830</name>
</gene>
<sequence length="330" mass="36787">MVDVKGSKQGKSYLCKCHEGGSILGVKFLDPLAGLVVSGMILKAGLGTGYQSVMELVDAAVPVQQLDPIKETILQVDGVKGCHRLRGRRAGSSLYLDVHIEVDPFSSVSAAHNVGENVRHQIHKSHPGVSEVFIHIDSFIEGQLIKLKLVKSYLGYACFSLHQKFVAANHPQIGHSSYFSISLSIKLLFCICCICSHPSYAHAILQDPAISQISPSIMEQQENLKEMNYQKRNVSSEHNGHEVYDMIYWKLLIYAMENDPGEVLMLSSPWFVMHNASKEVGPRNLIPVCLKNCKGFLKYPQRNFLEIEGILQELQKLCRICSSIEYPGFV</sequence>
<feature type="domain" description="Cation efflux protein cytoplasmic" evidence="2">
    <location>
        <begin position="65"/>
        <end position="138"/>
    </location>
</feature>
<dbReference type="EMBL" id="QGNW01000006">
    <property type="protein sequence ID" value="RVX20498.1"/>
    <property type="molecule type" value="Genomic_DNA"/>
</dbReference>
<reference evidence="3 4" key="1">
    <citation type="journal article" date="2018" name="PLoS Genet.">
        <title>Population sequencing reveals clonal diversity and ancestral inbreeding in the grapevine cultivar Chardonnay.</title>
        <authorList>
            <person name="Roach M.J."/>
            <person name="Johnson D.L."/>
            <person name="Bohlmann J."/>
            <person name="van Vuuren H.J."/>
            <person name="Jones S.J."/>
            <person name="Pretorius I.S."/>
            <person name="Schmidt S.A."/>
            <person name="Borneman A.R."/>
        </authorList>
    </citation>
    <scope>NUCLEOTIDE SEQUENCE [LARGE SCALE GENOMIC DNA]</scope>
    <source>
        <strain evidence="4">cv. Chardonnay</strain>
        <tissue evidence="3">Leaf</tissue>
    </source>
</reference>
<dbReference type="Proteomes" id="UP000288805">
    <property type="component" value="Unassembled WGS sequence"/>
</dbReference>
<evidence type="ECO:0000259" key="2">
    <source>
        <dbReference type="Pfam" id="PF16916"/>
    </source>
</evidence>
<comment type="caution">
    <text evidence="3">The sequence shown here is derived from an EMBL/GenBank/DDBJ whole genome shotgun (WGS) entry which is preliminary data.</text>
</comment>
<dbReference type="InterPro" id="IPR050291">
    <property type="entry name" value="CDF_Transporter"/>
</dbReference>
<dbReference type="InterPro" id="IPR036837">
    <property type="entry name" value="Cation_efflux_CTD_sf"/>
</dbReference>
<accession>A0A438KH30</accession>
<organism evidence="3 4">
    <name type="scientific">Vitis vinifera</name>
    <name type="common">Grape</name>
    <dbReference type="NCBI Taxonomy" id="29760"/>
    <lineage>
        <taxon>Eukaryota</taxon>
        <taxon>Viridiplantae</taxon>
        <taxon>Streptophyta</taxon>
        <taxon>Embryophyta</taxon>
        <taxon>Tracheophyta</taxon>
        <taxon>Spermatophyta</taxon>
        <taxon>Magnoliopsida</taxon>
        <taxon>eudicotyledons</taxon>
        <taxon>Gunneridae</taxon>
        <taxon>Pentapetalae</taxon>
        <taxon>rosids</taxon>
        <taxon>Vitales</taxon>
        <taxon>Vitaceae</taxon>
        <taxon>Viteae</taxon>
        <taxon>Vitis</taxon>
    </lineage>
</organism>
<name>A0A438KH30_VITVI</name>
<keyword evidence="1" id="KW-0813">Transport</keyword>
<dbReference type="FunFam" id="3.30.70.1350:FF:000008">
    <property type="entry name" value="Metal tolerance protein C1"/>
    <property type="match status" value="1"/>
</dbReference>
<dbReference type="PANTHER" id="PTHR43840">
    <property type="entry name" value="MITOCHONDRIAL METAL TRANSPORTER 1-RELATED"/>
    <property type="match status" value="1"/>
</dbReference>